<dbReference type="InterPro" id="IPR050300">
    <property type="entry name" value="GDXG_lipolytic_enzyme"/>
</dbReference>
<proteinExistence type="predicted"/>
<dbReference type="InterPro" id="IPR013094">
    <property type="entry name" value="AB_hydrolase_3"/>
</dbReference>
<dbReference type="EMBL" id="KV426324">
    <property type="protein sequence ID" value="KZV82430.1"/>
    <property type="molecule type" value="Genomic_DNA"/>
</dbReference>
<protein>
    <submittedName>
        <fullName evidence="3">Alpha/beta-hydrolase</fullName>
    </submittedName>
</protein>
<dbReference type="InParanoid" id="A0A165CGW5"/>
<dbReference type="PANTHER" id="PTHR48081">
    <property type="entry name" value="AB HYDROLASE SUPERFAMILY PROTEIN C4A8.06C"/>
    <property type="match status" value="1"/>
</dbReference>
<evidence type="ECO:0000256" key="1">
    <source>
        <dbReference type="ARBA" id="ARBA00022801"/>
    </source>
</evidence>
<dbReference type="GO" id="GO:0016787">
    <property type="term" value="F:hydrolase activity"/>
    <property type="evidence" value="ECO:0007669"/>
    <property type="project" value="UniProtKB-KW"/>
</dbReference>
<dbReference type="Gene3D" id="3.40.50.1820">
    <property type="entry name" value="alpha/beta hydrolase"/>
    <property type="match status" value="1"/>
</dbReference>
<organism evidence="3 4">
    <name type="scientific">Exidia glandulosa HHB12029</name>
    <dbReference type="NCBI Taxonomy" id="1314781"/>
    <lineage>
        <taxon>Eukaryota</taxon>
        <taxon>Fungi</taxon>
        <taxon>Dikarya</taxon>
        <taxon>Basidiomycota</taxon>
        <taxon>Agaricomycotina</taxon>
        <taxon>Agaricomycetes</taxon>
        <taxon>Auriculariales</taxon>
        <taxon>Exidiaceae</taxon>
        <taxon>Exidia</taxon>
    </lineage>
</organism>
<dbReference type="Proteomes" id="UP000077266">
    <property type="component" value="Unassembled WGS sequence"/>
</dbReference>
<evidence type="ECO:0000313" key="3">
    <source>
        <dbReference type="EMBL" id="KZV82430.1"/>
    </source>
</evidence>
<dbReference type="PANTHER" id="PTHR48081:SF8">
    <property type="entry name" value="ALPHA_BETA HYDROLASE FOLD-3 DOMAIN-CONTAINING PROTEIN-RELATED"/>
    <property type="match status" value="1"/>
</dbReference>
<keyword evidence="1 3" id="KW-0378">Hydrolase</keyword>
<dbReference type="SUPFAM" id="SSF53474">
    <property type="entry name" value="alpha/beta-Hydrolases"/>
    <property type="match status" value="1"/>
</dbReference>
<name>A0A165CGW5_EXIGL</name>
<feature type="domain" description="Alpha/beta hydrolase fold-3" evidence="2">
    <location>
        <begin position="41"/>
        <end position="250"/>
    </location>
</feature>
<evidence type="ECO:0000259" key="2">
    <source>
        <dbReference type="Pfam" id="PF07859"/>
    </source>
</evidence>
<dbReference type="InterPro" id="IPR029058">
    <property type="entry name" value="AB_hydrolase_fold"/>
</dbReference>
<evidence type="ECO:0000313" key="4">
    <source>
        <dbReference type="Proteomes" id="UP000077266"/>
    </source>
</evidence>
<keyword evidence="4" id="KW-1185">Reference proteome</keyword>
<gene>
    <name evidence="3" type="ORF">EXIGLDRAFT_627036</name>
</gene>
<dbReference type="STRING" id="1314781.A0A165CGW5"/>
<sequence length="279" mass="30708">MRVGPDRVLFVPSSEPGRTVRVEVYEPRSAGEDLKPCPVHVNYHLGGFACTMVGLDAEICYYLSRQLGIVVLDADYAKAPERPFPAGFNDILSLVAYIQSGAQRSWDASRLTLGGYSAGANLALVAAAALPPGTVKAVVAWYPPCDLRPGKRPKASPVPGDELPGVGPGHILTEDLAIEVFGRAYLQGAVDPTDPRLSPVCCDTARFPPISLFIGTADPLYWDCLKFYERLVNAGRDVDILVVPRGRHVWERFAKPGTIFWDYREEAFRRMMARLRHIL</sequence>
<dbReference type="OrthoDB" id="408631at2759"/>
<dbReference type="AlphaFoldDB" id="A0A165CGW5"/>
<accession>A0A165CGW5</accession>
<dbReference type="Pfam" id="PF07859">
    <property type="entry name" value="Abhydrolase_3"/>
    <property type="match status" value="1"/>
</dbReference>
<reference evidence="3 4" key="1">
    <citation type="journal article" date="2016" name="Mol. Biol. Evol.">
        <title>Comparative Genomics of Early-Diverging Mushroom-Forming Fungi Provides Insights into the Origins of Lignocellulose Decay Capabilities.</title>
        <authorList>
            <person name="Nagy L.G."/>
            <person name="Riley R."/>
            <person name="Tritt A."/>
            <person name="Adam C."/>
            <person name="Daum C."/>
            <person name="Floudas D."/>
            <person name="Sun H."/>
            <person name="Yadav J.S."/>
            <person name="Pangilinan J."/>
            <person name="Larsson K.H."/>
            <person name="Matsuura K."/>
            <person name="Barry K."/>
            <person name="Labutti K."/>
            <person name="Kuo R."/>
            <person name="Ohm R.A."/>
            <person name="Bhattacharya S.S."/>
            <person name="Shirouzu T."/>
            <person name="Yoshinaga Y."/>
            <person name="Martin F.M."/>
            <person name="Grigoriev I.V."/>
            <person name="Hibbett D.S."/>
        </authorList>
    </citation>
    <scope>NUCLEOTIDE SEQUENCE [LARGE SCALE GENOMIC DNA]</scope>
    <source>
        <strain evidence="3 4">HHB12029</strain>
    </source>
</reference>